<protein>
    <submittedName>
        <fullName evidence="2">Antitoxin</fullName>
    </submittedName>
</protein>
<feature type="compositionally biased region" description="Basic and acidic residues" evidence="1">
    <location>
        <begin position="21"/>
        <end position="50"/>
    </location>
</feature>
<reference evidence="2" key="1">
    <citation type="submission" date="2020-09" db="EMBL/GenBank/DDBJ databases">
        <title>Streptomyces canutascabiei sp. nov., which causes potato common scab and is distributed across the world.</title>
        <authorList>
            <person name="Nguyen H.P."/>
            <person name="Weisberg A.J."/>
            <person name="Chang J.H."/>
            <person name="Clarke C.R."/>
        </authorList>
    </citation>
    <scope>NUCLEOTIDE SEQUENCE</scope>
    <source>
        <strain evidence="2">ID-01-6.2a</strain>
    </source>
</reference>
<comment type="caution">
    <text evidence="2">The sequence shown here is derived from an EMBL/GenBank/DDBJ whole genome shotgun (WGS) entry which is preliminary data.</text>
</comment>
<feature type="compositionally biased region" description="Pro residues" evidence="1">
    <location>
        <begin position="74"/>
        <end position="99"/>
    </location>
</feature>
<feature type="compositionally biased region" description="Basic and acidic residues" evidence="1">
    <location>
        <begin position="61"/>
        <end position="73"/>
    </location>
</feature>
<accession>A0A927LBA9</accession>
<name>A0A927LBA9_9ACTN</name>
<evidence type="ECO:0000313" key="2">
    <source>
        <dbReference type="EMBL" id="MBD9729541.1"/>
    </source>
</evidence>
<evidence type="ECO:0000313" key="3">
    <source>
        <dbReference type="Proteomes" id="UP000661025"/>
    </source>
</evidence>
<gene>
    <name evidence="2" type="ORF">IHE70_41465</name>
</gene>
<dbReference type="RefSeq" id="WP_086803221.1">
    <property type="nucleotide sequence ID" value="NZ_CP119182.1"/>
</dbReference>
<feature type="region of interest" description="Disordered" evidence="1">
    <location>
        <begin position="21"/>
        <end position="99"/>
    </location>
</feature>
<proteinExistence type="predicted"/>
<sequence>MHLLDNLKTKLSPARDRVAHLAQKHEGKIQHGLDKAAHTVDRKTKGKYSDRIQSGTGRAKHAMDRLAHHDGDHTPPPPGGSTTPPTPGGGTAPPPPPAS</sequence>
<dbReference type="GeneID" id="79930037"/>
<dbReference type="EMBL" id="JACYXT010000028">
    <property type="protein sequence ID" value="MBD9729541.1"/>
    <property type="molecule type" value="Genomic_DNA"/>
</dbReference>
<dbReference type="AlphaFoldDB" id="A0A927LBA9"/>
<organism evidence="2 3">
    <name type="scientific">Streptomyces caniscabiei</name>
    <dbReference type="NCBI Taxonomy" id="2746961"/>
    <lineage>
        <taxon>Bacteria</taxon>
        <taxon>Bacillati</taxon>
        <taxon>Actinomycetota</taxon>
        <taxon>Actinomycetes</taxon>
        <taxon>Kitasatosporales</taxon>
        <taxon>Streptomycetaceae</taxon>
        <taxon>Streptomyces</taxon>
    </lineage>
</organism>
<dbReference type="Proteomes" id="UP000661025">
    <property type="component" value="Unassembled WGS sequence"/>
</dbReference>
<dbReference type="Pfam" id="PF14013">
    <property type="entry name" value="MT0933_antitox"/>
    <property type="match status" value="1"/>
</dbReference>
<dbReference type="InterPro" id="IPR028037">
    <property type="entry name" value="Antitoxin_Rv0909/MT0933"/>
</dbReference>
<evidence type="ECO:0000256" key="1">
    <source>
        <dbReference type="SAM" id="MobiDB-lite"/>
    </source>
</evidence>